<feature type="region of interest" description="Disordered" evidence="1">
    <location>
        <begin position="1"/>
        <end position="34"/>
    </location>
</feature>
<feature type="region of interest" description="Disordered" evidence="1">
    <location>
        <begin position="685"/>
        <end position="756"/>
    </location>
</feature>
<feature type="compositionally biased region" description="Basic and acidic residues" evidence="1">
    <location>
        <begin position="484"/>
        <end position="513"/>
    </location>
</feature>
<dbReference type="InterPro" id="IPR035979">
    <property type="entry name" value="RBD_domain_sf"/>
</dbReference>
<feature type="compositionally biased region" description="Polar residues" evidence="1">
    <location>
        <begin position="1"/>
        <end position="19"/>
    </location>
</feature>
<feature type="domain" description="DUF2433" evidence="2">
    <location>
        <begin position="281"/>
        <end position="398"/>
    </location>
</feature>
<feature type="compositionally biased region" description="Pro residues" evidence="1">
    <location>
        <begin position="747"/>
        <end position="756"/>
    </location>
</feature>
<keyword evidence="4" id="KW-1185">Reference proteome</keyword>
<evidence type="ECO:0000313" key="3">
    <source>
        <dbReference type="EMBL" id="KZS94040.1"/>
    </source>
</evidence>
<dbReference type="SUPFAM" id="SSF56300">
    <property type="entry name" value="Metallo-dependent phosphatases"/>
    <property type="match status" value="1"/>
</dbReference>
<dbReference type="OrthoDB" id="3918848at2759"/>
<dbReference type="EMBL" id="KV419405">
    <property type="protein sequence ID" value="KZS94040.1"/>
    <property type="molecule type" value="Genomic_DNA"/>
</dbReference>
<evidence type="ECO:0000256" key="1">
    <source>
        <dbReference type="SAM" id="MobiDB-lite"/>
    </source>
</evidence>
<feature type="compositionally biased region" description="Low complexity" evidence="1">
    <location>
        <begin position="578"/>
        <end position="592"/>
    </location>
</feature>
<dbReference type="PANTHER" id="PTHR31987">
    <property type="entry name" value="GLUTAMINASE A-RELATED"/>
    <property type="match status" value="1"/>
</dbReference>
<dbReference type="InterPro" id="IPR052743">
    <property type="entry name" value="Glutaminase_GtaA"/>
</dbReference>
<dbReference type="SUPFAM" id="SSF54928">
    <property type="entry name" value="RNA-binding domain, RBD"/>
    <property type="match status" value="1"/>
</dbReference>
<feature type="region of interest" description="Disordered" evidence="1">
    <location>
        <begin position="449"/>
        <end position="612"/>
    </location>
</feature>
<feature type="compositionally biased region" description="Polar residues" evidence="1">
    <location>
        <begin position="552"/>
        <end position="566"/>
    </location>
</feature>
<gene>
    <name evidence="3" type="ORF">SISNIDRAFT_453748</name>
</gene>
<dbReference type="Proteomes" id="UP000076722">
    <property type="component" value="Unassembled WGS sequence"/>
</dbReference>
<dbReference type="InterPro" id="IPR018829">
    <property type="entry name" value="DUF2433"/>
</dbReference>
<dbReference type="PANTHER" id="PTHR31987:SF11">
    <property type="entry name" value="DUF2433 DOMAIN-CONTAINING PROTEIN"/>
    <property type="match status" value="1"/>
</dbReference>
<evidence type="ECO:0000259" key="2">
    <source>
        <dbReference type="Pfam" id="PF10360"/>
    </source>
</evidence>
<accession>A0A164VCW1</accession>
<dbReference type="Pfam" id="PF10360">
    <property type="entry name" value="DUF2433"/>
    <property type="match status" value="1"/>
</dbReference>
<dbReference type="Gene3D" id="3.30.70.330">
    <property type="match status" value="1"/>
</dbReference>
<dbReference type="InterPro" id="IPR012677">
    <property type="entry name" value="Nucleotide-bd_a/b_plait_sf"/>
</dbReference>
<feature type="compositionally biased region" description="Basic and acidic residues" evidence="1">
    <location>
        <begin position="729"/>
        <end position="744"/>
    </location>
</feature>
<feature type="compositionally biased region" description="Low complexity" evidence="1">
    <location>
        <begin position="523"/>
        <end position="546"/>
    </location>
</feature>
<reference evidence="3 4" key="1">
    <citation type="journal article" date="2016" name="Mol. Biol. Evol.">
        <title>Comparative Genomics of Early-Diverging Mushroom-Forming Fungi Provides Insights into the Origins of Lignocellulose Decay Capabilities.</title>
        <authorList>
            <person name="Nagy L.G."/>
            <person name="Riley R."/>
            <person name="Tritt A."/>
            <person name="Adam C."/>
            <person name="Daum C."/>
            <person name="Floudas D."/>
            <person name="Sun H."/>
            <person name="Yadav J.S."/>
            <person name="Pangilinan J."/>
            <person name="Larsson K.H."/>
            <person name="Matsuura K."/>
            <person name="Barry K."/>
            <person name="Labutti K."/>
            <person name="Kuo R."/>
            <person name="Ohm R.A."/>
            <person name="Bhattacharya S.S."/>
            <person name="Shirouzu T."/>
            <person name="Yoshinaga Y."/>
            <person name="Martin F.M."/>
            <person name="Grigoriev I.V."/>
            <person name="Hibbett D.S."/>
        </authorList>
    </citation>
    <scope>NUCLEOTIDE SEQUENCE [LARGE SCALE GENOMIC DNA]</scope>
    <source>
        <strain evidence="3 4">HHB9708</strain>
    </source>
</reference>
<dbReference type="STRING" id="1314777.A0A164VCW1"/>
<dbReference type="InterPro" id="IPR029052">
    <property type="entry name" value="Metallo-depent_PP-like"/>
</dbReference>
<name>A0A164VCW1_9AGAM</name>
<dbReference type="AlphaFoldDB" id="A0A164VCW1"/>
<sequence>MATSGPNFNARATSSSRPGTSPLPRHAGPNNQTRVLDTQAGRILCIADIRGRLSHLNVLAKENNAKAIIHTGDFGFFEPNSLERINDRTLRHLIMYSPLIPPPLRNQLLAPETAPAQQRQILHESNIQHLSELPQLLSGNLKLQVPVYTVYGACEDVSILEKFRAGVYDIENLHVLDEATTRCIDVGGVKLRLLGLGGALVMHKLFDNGDGQATIAGGQGTMWTTALQIGELVDTAQRVYDASETRLLVTHASLGREGLMAQLALVLKADLTISAGLHFRYASSYNEFSVQADADGFRNKCLLGKKAFDKVWESVKLEVETVIDDQQRILLEKCLSVVERIPPPQPQGQGNVNTEEPAWKNCWNWNLCDAAYGCLVLDVKDGRVSAELKSQGFNFAYRRAVNPSNAGLQSATSPVPVSKPIPAIANDKIPAPASASATSPAVTLSATLPSESQTPAQPLSPISATASKDKLTKGANGTTPAAQEKAEQKKKEKKEKEREKKEKQRVEKEKEKQGQPVEKSAEGAEIPAASAPSPAPTAKSPSGKASGKATPQPRSTAPSPLPTASTDAGKLNTASADGEPLSPGGASGPESSGTGGRATPNTTRHTPQRNPWTLFMKLPAPAVDAEVREFFQTAKDGITKINMPSGHFGRGRVVFVEFGDEEAMKAGLAQHAEKLKDHVVNVTVAEDRSSSGGGNYRGRGGHHGSRGSGFAQRNFAAAGLTRGGGSISKKPENGESSGDTRKSAGDAPPPVPAKAE</sequence>
<feature type="compositionally biased region" description="Polar residues" evidence="1">
    <location>
        <begin position="599"/>
        <end position="611"/>
    </location>
</feature>
<dbReference type="GO" id="GO:0003676">
    <property type="term" value="F:nucleic acid binding"/>
    <property type="evidence" value="ECO:0007669"/>
    <property type="project" value="InterPro"/>
</dbReference>
<protein>
    <recommendedName>
        <fullName evidence="2">DUF2433 domain-containing protein</fullName>
    </recommendedName>
</protein>
<organism evidence="3 4">
    <name type="scientific">Sistotremastrum niveocremeum HHB9708</name>
    <dbReference type="NCBI Taxonomy" id="1314777"/>
    <lineage>
        <taxon>Eukaryota</taxon>
        <taxon>Fungi</taxon>
        <taxon>Dikarya</taxon>
        <taxon>Basidiomycota</taxon>
        <taxon>Agaricomycotina</taxon>
        <taxon>Agaricomycetes</taxon>
        <taxon>Sistotremastrales</taxon>
        <taxon>Sistotremastraceae</taxon>
        <taxon>Sertulicium</taxon>
        <taxon>Sertulicium niveocremeum</taxon>
    </lineage>
</organism>
<proteinExistence type="predicted"/>
<feature type="compositionally biased region" description="Polar residues" evidence="1">
    <location>
        <begin position="449"/>
        <end position="466"/>
    </location>
</feature>
<evidence type="ECO:0000313" key="4">
    <source>
        <dbReference type="Proteomes" id="UP000076722"/>
    </source>
</evidence>